<keyword evidence="3 7" id="KW-0547">Nucleotide-binding</keyword>
<comment type="subcellular location">
    <subcellularLocation>
        <location evidence="7">Cytoplasm</location>
    </subcellularLocation>
</comment>
<evidence type="ECO:0000256" key="3">
    <source>
        <dbReference type="ARBA" id="ARBA00022741"/>
    </source>
</evidence>
<comment type="similarity">
    <text evidence="7">Belongs to the shikimate kinase family.</text>
</comment>
<keyword evidence="2 7" id="KW-0808">Transferase</keyword>
<feature type="binding site" evidence="7">
    <location>
        <position position="58"/>
    </location>
    <ligand>
        <name>substrate</name>
    </ligand>
</feature>
<keyword evidence="7" id="KW-0479">Metal-binding</keyword>
<dbReference type="Pfam" id="PF01202">
    <property type="entry name" value="SKI"/>
    <property type="match status" value="1"/>
</dbReference>
<evidence type="ECO:0000256" key="4">
    <source>
        <dbReference type="ARBA" id="ARBA00022777"/>
    </source>
</evidence>
<evidence type="ECO:0000256" key="2">
    <source>
        <dbReference type="ARBA" id="ARBA00022679"/>
    </source>
</evidence>
<dbReference type="PANTHER" id="PTHR21087:SF16">
    <property type="entry name" value="SHIKIMATE KINASE 1, CHLOROPLASTIC"/>
    <property type="match status" value="1"/>
</dbReference>
<dbReference type="SUPFAM" id="SSF52540">
    <property type="entry name" value="P-loop containing nucleoside triphosphate hydrolases"/>
    <property type="match status" value="1"/>
</dbReference>
<dbReference type="InterPro" id="IPR000623">
    <property type="entry name" value="Shikimate_kinase/TSH1"/>
</dbReference>
<feature type="binding site" evidence="7">
    <location>
        <position position="141"/>
    </location>
    <ligand>
        <name>substrate</name>
    </ligand>
</feature>
<dbReference type="RefSeq" id="WP_153509859.1">
    <property type="nucleotide sequence ID" value="NZ_CP045652.1"/>
</dbReference>
<feature type="binding site" evidence="7">
    <location>
        <position position="34"/>
    </location>
    <ligand>
        <name>substrate</name>
    </ligand>
</feature>
<feature type="binding site" evidence="7">
    <location>
        <position position="16"/>
    </location>
    <ligand>
        <name>Mg(2+)</name>
        <dbReference type="ChEBI" id="CHEBI:18420"/>
    </ligand>
</feature>
<dbReference type="KEGG" id="sphe:GFH32_04045"/>
<gene>
    <name evidence="7" type="primary">aroK</name>
    <name evidence="8" type="ORF">GFH32_04045</name>
</gene>
<keyword evidence="9" id="KW-1185">Reference proteome</keyword>
<dbReference type="GO" id="GO:0008652">
    <property type="term" value="P:amino acid biosynthetic process"/>
    <property type="evidence" value="ECO:0007669"/>
    <property type="project" value="UniProtKB-KW"/>
</dbReference>
<dbReference type="InterPro" id="IPR027417">
    <property type="entry name" value="P-loop_NTPase"/>
</dbReference>
<keyword evidence="1 7" id="KW-0028">Amino-acid biosynthesis</keyword>
<dbReference type="GO" id="GO:0009423">
    <property type="term" value="P:chorismate biosynthetic process"/>
    <property type="evidence" value="ECO:0007669"/>
    <property type="project" value="UniProtKB-UniRule"/>
</dbReference>
<name>A0A5Q0Q8U2_9SPHI</name>
<accession>A0A5Q0Q8U2</accession>
<comment type="cofactor">
    <cofactor evidence="7">
        <name>Mg(2+)</name>
        <dbReference type="ChEBI" id="CHEBI:18420"/>
    </cofactor>
    <text evidence="7">Binds 1 Mg(2+) ion per subunit.</text>
</comment>
<evidence type="ECO:0000256" key="5">
    <source>
        <dbReference type="ARBA" id="ARBA00022840"/>
    </source>
</evidence>
<comment type="caution">
    <text evidence="7">Lacks conserved residue(s) required for the propagation of feature annotation.</text>
</comment>
<keyword evidence="4 7" id="KW-0418">Kinase</keyword>
<dbReference type="InterPro" id="IPR031322">
    <property type="entry name" value="Shikimate/glucono_kinase"/>
</dbReference>
<keyword evidence="7" id="KW-0460">Magnesium</keyword>
<dbReference type="CDD" id="cd00464">
    <property type="entry name" value="SK"/>
    <property type="match status" value="1"/>
</dbReference>
<dbReference type="UniPathway" id="UPA00053">
    <property type="reaction ID" value="UER00088"/>
</dbReference>
<dbReference type="GO" id="GO:0005829">
    <property type="term" value="C:cytosol"/>
    <property type="evidence" value="ECO:0007669"/>
    <property type="project" value="TreeGrafter"/>
</dbReference>
<comment type="pathway">
    <text evidence="7">Metabolic intermediate biosynthesis; chorismate biosynthesis; chorismate from D-erythrose 4-phosphate and phosphoenolpyruvate: step 5/7.</text>
</comment>
<keyword evidence="5 7" id="KW-0067">ATP-binding</keyword>
<evidence type="ECO:0000256" key="1">
    <source>
        <dbReference type="ARBA" id="ARBA00022605"/>
    </source>
</evidence>
<dbReference type="PANTHER" id="PTHR21087">
    <property type="entry name" value="SHIKIMATE KINASE"/>
    <property type="match status" value="1"/>
</dbReference>
<dbReference type="EC" id="2.7.1.71" evidence="7"/>
<dbReference type="GO" id="GO:0000287">
    <property type="term" value="F:magnesium ion binding"/>
    <property type="evidence" value="ECO:0007669"/>
    <property type="project" value="UniProtKB-UniRule"/>
</dbReference>
<protein>
    <recommendedName>
        <fullName evidence="7">Shikimate kinase</fullName>
        <shortName evidence="7">SK</shortName>
        <ecNumber evidence="7">2.7.1.71</ecNumber>
    </recommendedName>
</protein>
<dbReference type="GO" id="GO:0004765">
    <property type="term" value="F:shikimate kinase activity"/>
    <property type="evidence" value="ECO:0007669"/>
    <property type="project" value="UniProtKB-UniRule"/>
</dbReference>
<feature type="binding site" evidence="7">
    <location>
        <begin position="12"/>
        <end position="17"/>
    </location>
    <ligand>
        <name>ATP</name>
        <dbReference type="ChEBI" id="CHEBI:30616"/>
    </ligand>
</feature>
<evidence type="ECO:0000256" key="6">
    <source>
        <dbReference type="ARBA" id="ARBA00023141"/>
    </source>
</evidence>
<feature type="binding site" evidence="7">
    <location>
        <position position="119"/>
    </location>
    <ligand>
        <name>ATP</name>
        <dbReference type="ChEBI" id="CHEBI:30616"/>
    </ligand>
</feature>
<evidence type="ECO:0000313" key="8">
    <source>
        <dbReference type="EMBL" id="QGA25539.1"/>
    </source>
</evidence>
<feature type="binding site" evidence="7">
    <location>
        <position position="79"/>
    </location>
    <ligand>
        <name>substrate</name>
    </ligand>
</feature>
<comment type="subunit">
    <text evidence="7">Monomer.</text>
</comment>
<dbReference type="AlphaFoldDB" id="A0A5Q0Q8U2"/>
<dbReference type="PRINTS" id="PR01100">
    <property type="entry name" value="SHIKIMTKNASE"/>
</dbReference>
<dbReference type="EMBL" id="CP045652">
    <property type="protein sequence ID" value="QGA25539.1"/>
    <property type="molecule type" value="Genomic_DNA"/>
</dbReference>
<evidence type="ECO:0000256" key="7">
    <source>
        <dbReference type="HAMAP-Rule" id="MF_00109"/>
    </source>
</evidence>
<dbReference type="Gene3D" id="3.40.50.300">
    <property type="entry name" value="P-loop containing nucleotide triphosphate hydrolases"/>
    <property type="match status" value="1"/>
</dbReference>
<dbReference type="GO" id="GO:0009073">
    <property type="term" value="P:aromatic amino acid family biosynthetic process"/>
    <property type="evidence" value="ECO:0007669"/>
    <property type="project" value="UniProtKB-KW"/>
</dbReference>
<organism evidence="8 9">
    <name type="scientific">Sphingobacterium zhuxiongii</name>
    <dbReference type="NCBI Taxonomy" id="2662364"/>
    <lineage>
        <taxon>Bacteria</taxon>
        <taxon>Pseudomonadati</taxon>
        <taxon>Bacteroidota</taxon>
        <taxon>Sphingobacteriia</taxon>
        <taxon>Sphingobacteriales</taxon>
        <taxon>Sphingobacteriaceae</taxon>
        <taxon>Sphingobacterium</taxon>
    </lineage>
</organism>
<comment type="catalytic activity">
    <reaction evidence="7">
        <text>shikimate + ATP = 3-phosphoshikimate + ADP + H(+)</text>
        <dbReference type="Rhea" id="RHEA:13121"/>
        <dbReference type="ChEBI" id="CHEBI:15378"/>
        <dbReference type="ChEBI" id="CHEBI:30616"/>
        <dbReference type="ChEBI" id="CHEBI:36208"/>
        <dbReference type="ChEBI" id="CHEBI:145989"/>
        <dbReference type="ChEBI" id="CHEBI:456216"/>
        <dbReference type="EC" id="2.7.1.71"/>
    </reaction>
</comment>
<dbReference type="HAMAP" id="MF_00109">
    <property type="entry name" value="Shikimate_kinase"/>
    <property type="match status" value="1"/>
</dbReference>
<dbReference type="Proteomes" id="UP000326921">
    <property type="component" value="Chromosome"/>
</dbReference>
<comment type="function">
    <text evidence="7">Catalyzes the specific phosphorylation of the 3-hydroxyl group of shikimic acid using ATP as a cosubstrate.</text>
</comment>
<keyword evidence="7" id="KW-0963">Cytoplasm</keyword>
<proteinExistence type="inferred from homology"/>
<sequence length="175" mass="19987">MGKPIFLIGFMGSGKTTWGKKLANALEIPFIDMDHEIVEKIGMSIPEYFSLHGDEGFRKIEREVMLDQAERTGIISTGGGTPCYFDNMQWLIDHGTVLYLKHSPKSLWNRLSQSDVNKRPALKGFSGEELLSFIEEKLNERAPFYDRAHIHVDQINTPLEKLVEIIEDYQNDDAN</sequence>
<dbReference type="GO" id="GO:0005524">
    <property type="term" value="F:ATP binding"/>
    <property type="evidence" value="ECO:0007669"/>
    <property type="project" value="UniProtKB-UniRule"/>
</dbReference>
<reference evidence="8 9" key="1">
    <citation type="submission" date="2019-10" db="EMBL/GenBank/DDBJ databases">
        <authorList>
            <person name="Dong K."/>
        </authorList>
    </citation>
    <scope>NUCLEOTIDE SEQUENCE [LARGE SCALE GENOMIC DNA]</scope>
    <source>
        <strain evidence="9">dk4302</strain>
    </source>
</reference>
<keyword evidence="6 7" id="KW-0057">Aromatic amino acid biosynthesis</keyword>
<evidence type="ECO:0000313" key="9">
    <source>
        <dbReference type="Proteomes" id="UP000326921"/>
    </source>
</evidence>